<dbReference type="EMBL" id="AYSO01000018">
    <property type="protein sequence ID" value="KIE45924.1"/>
    <property type="molecule type" value="Genomic_DNA"/>
</dbReference>
<feature type="domain" description="Putative component of 'biosynthetic module'" evidence="1">
    <location>
        <begin position="261"/>
        <end position="518"/>
    </location>
</feature>
<keyword evidence="3" id="KW-1185">Reference proteome</keyword>
<proteinExistence type="predicted"/>
<feature type="domain" description="Putative component of 'biosynthetic module'" evidence="1">
    <location>
        <begin position="9"/>
        <end position="236"/>
    </location>
</feature>
<dbReference type="STRING" id="29341.RSJ17_03035"/>
<feature type="domain" description="Putative component of 'biosynthetic module'" evidence="1">
    <location>
        <begin position="541"/>
        <end position="776"/>
    </location>
</feature>
<sequence length="786" mass="92429">MGDKGFLIKKSNNIFKDILLTRKERKISDSDSNEHIYAYRYIGLNNESEYYNEIIKLNSNLLKLGNIYMFFEDKIDIPYDLERTNKIKNCINNASLNGFFVDSIVEALYQEGMLKINNFINKSLKEALIKLINLYVKNEGKVNLSLIVSFISKIIFWLYEYIPKSFSYDIKDHNPKAVYYGNIKKHEAYFLILLSLIGYDVLYINSDNDDVFSSIDYHNQFILAINNKNRTKVKEITLEHGTDISSDLCDEGKSSRILLMKSKDIFKDIFTALKVREGYLQSQVYPIYFERYIGIENENSGMYYNNLYKLDKKLKEGKYNYLKFENKIIVPSNEEAAKYIGKIKEKINLLDIKDKNKVITEIISLNILPRSNKEEINLTIKASFIEVLYLYLDVEENLNISKLQNFIMKLICWINRYPFNLHNNFNEEHNGKIIYYGEIKAHEIYFLIYASLVGCDIVYISPREEDDSLYNVLDKQGKYTFLTKLDSFATLENFPVIERAIVKETVAYKASKELEELLGTDVGYYKPRQLNESLTKSVLLKTTYDEMKILWKETGKIRPHFKVENNTVYIPNIFAKINGTHEDLEEYWRDFKELSSNSNTLTINTVPFTEMKYSRQDKYSIAYFLDRDGLLDFNKVQNSDLYRFKYLSDKLQNLILSKINELILLNPFNREMEKEFKLNIIMTALNISDDILKLIETFDYTSYIPKVIIYDNTKNFLSEEDIITLAYLNIIGMDIAVFTPTNYKNIEILLKENVFKSHNLPSVRINLSMPNLEKKRDSFISKLFRF</sequence>
<dbReference type="RefSeq" id="WP_052268166.1">
    <property type="nucleotide sequence ID" value="NZ_AYSO01000018.1"/>
</dbReference>
<dbReference type="OrthoDB" id="2421008at2"/>
<dbReference type="AlphaFoldDB" id="A0A0C1TZ58"/>
<dbReference type="Proteomes" id="UP000031366">
    <property type="component" value="Unassembled WGS sequence"/>
</dbReference>
<reference evidence="2 3" key="1">
    <citation type="journal article" date="2015" name="Infect. Genet. Evol.">
        <title>Genomic sequences of six botulinum neurotoxin-producing strains representing three clostridial species illustrate the mobility and diversity of botulinum neurotoxin genes.</title>
        <authorList>
            <person name="Smith T.J."/>
            <person name="Hill K.K."/>
            <person name="Xie G."/>
            <person name="Foley B.T."/>
            <person name="Williamson C.H."/>
            <person name="Foster J.T."/>
            <person name="Johnson S.L."/>
            <person name="Chertkov O."/>
            <person name="Teshima H."/>
            <person name="Gibbons H.S."/>
            <person name="Johnsky L.A."/>
            <person name="Karavis M.A."/>
            <person name="Smith L.A."/>
        </authorList>
    </citation>
    <scope>NUCLEOTIDE SEQUENCE [LARGE SCALE GENOMIC DNA]</scope>
    <source>
        <strain evidence="2 3">CDC 2741</strain>
    </source>
</reference>
<evidence type="ECO:0000313" key="2">
    <source>
        <dbReference type="EMBL" id="KIE45924.1"/>
    </source>
</evidence>
<organism evidence="2 3">
    <name type="scientific">Clostridium argentinense CDC 2741</name>
    <dbReference type="NCBI Taxonomy" id="1418104"/>
    <lineage>
        <taxon>Bacteria</taxon>
        <taxon>Bacillati</taxon>
        <taxon>Bacillota</taxon>
        <taxon>Clostridia</taxon>
        <taxon>Eubacteriales</taxon>
        <taxon>Clostridiaceae</taxon>
        <taxon>Clostridium</taxon>
    </lineage>
</organism>
<comment type="caution">
    <text evidence="2">The sequence shown here is derived from an EMBL/GenBank/DDBJ whole genome shotgun (WGS) entry which is preliminary data.</text>
</comment>
<gene>
    <name evidence="2" type="ORF">U732_2146</name>
</gene>
<dbReference type="InterPro" id="IPR025647">
    <property type="entry name" value="YceG_bac"/>
</dbReference>
<evidence type="ECO:0000259" key="1">
    <source>
        <dbReference type="Pfam" id="PF14266"/>
    </source>
</evidence>
<name>A0A0C1TZ58_9CLOT</name>
<evidence type="ECO:0000313" key="3">
    <source>
        <dbReference type="Proteomes" id="UP000031366"/>
    </source>
</evidence>
<dbReference type="Pfam" id="PF14266">
    <property type="entry name" value="YceG_bac"/>
    <property type="match status" value="3"/>
</dbReference>
<accession>A0A0C1TZ58</accession>
<protein>
    <recommendedName>
        <fullName evidence="1">Putative component of 'biosynthetic module' domain-containing protein</fullName>
    </recommendedName>
</protein>